<dbReference type="OrthoDB" id="190168at2"/>
<dbReference type="InterPro" id="IPR008278">
    <property type="entry name" value="4-PPantetheinyl_Trfase_dom"/>
</dbReference>
<dbReference type="PANTHER" id="PTHR12215">
    <property type="entry name" value="PHOSPHOPANTETHEINE TRANSFERASE"/>
    <property type="match status" value="1"/>
</dbReference>
<dbReference type="InterPro" id="IPR037143">
    <property type="entry name" value="4-PPantetheinyl_Trfase_dom_sf"/>
</dbReference>
<keyword evidence="5" id="KW-1185">Reference proteome</keyword>
<dbReference type="Proteomes" id="UP000598297">
    <property type="component" value="Unassembled WGS sequence"/>
</dbReference>
<keyword evidence="2 4" id="KW-0808">Transferase</keyword>
<evidence type="ECO:0000256" key="1">
    <source>
        <dbReference type="ARBA" id="ARBA00010990"/>
    </source>
</evidence>
<feature type="domain" description="4'-phosphopantetheinyl transferase" evidence="3">
    <location>
        <begin position="103"/>
        <end position="163"/>
    </location>
</feature>
<name>A0A964XNY9_9ACTN</name>
<reference evidence="4" key="1">
    <citation type="submission" date="2020-01" db="EMBL/GenBank/DDBJ databases">
        <title>Whole-genome analyses of novel actinobacteria.</title>
        <authorList>
            <person name="Sahin N."/>
        </authorList>
    </citation>
    <scope>NUCLEOTIDE SEQUENCE</scope>
    <source>
        <strain evidence="4">YC537</strain>
    </source>
</reference>
<dbReference type="EMBL" id="JAAAHS010000204">
    <property type="protein sequence ID" value="NBE54277.1"/>
    <property type="molecule type" value="Genomic_DNA"/>
</dbReference>
<gene>
    <name evidence="4" type="ORF">GUY60_23220</name>
</gene>
<dbReference type="GO" id="GO:0019878">
    <property type="term" value="P:lysine biosynthetic process via aminoadipic acid"/>
    <property type="evidence" value="ECO:0007669"/>
    <property type="project" value="TreeGrafter"/>
</dbReference>
<sequence>MWLVDARHPGEPDGRALLDAEERARAERLRRPADRRLYIAAHVLLRRLLGARLDRDPAGIRYVREPCPGCGAPHGRPAVPGAPVHFSLSHSGDLALIALADRPVGVDLEALADPALVNDVSRTLHPREREELTSLPEGTSRVEAFTRCWTRKEAYLKGTGEGITGEGLVGTLVGTGEVPVAPPGWTLTDVRVGEGYAGACSVRTA</sequence>
<accession>A0A964XNY9</accession>
<dbReference type="SUPFAM" id="SSF56214">
    <property type="entry name" value="4'-phosphopantetheinyl transferase"/>
    <property type="match status" value="2"/>
</dbReference>
<protein>
    <submittedName>
        <fullName evidence="4">4'-phosphopantetheinyl transferase superfamily protein</fullName>
    </submittedName>
</protein>
<dbReference type="GO" id="GO:0000287">
    <property type="term" value="F:magnesium ion binding"/>
    <property type="evidence" value="ECO:0007669"/>
    <property type="project" value="InterPro"/>
</dbReference>
<comment type="caution">
    <text evidence="4">The sequence shown here is derived from an EMBL/GenBank/DDBJ whole genome shotgun (WGS) entry which is preliminary data.</text>
</comment>
<proteinExistence type="inferred from homology"/>
<organism evidence="4 5">
    <name type="scientific">Streptomyces boluensis</name>
    <dbReference type="NCBI Taxonomy" id="1775135"/>
    <lineage>
        <taxon>Bacteria</taxon>
        <taxon>Bacillati</taxon>
        <taxon>Actinomycetota</taxon>
        <taxon>Actinomycetes</taxon>
        <taxon>Kitasatosporales</taxon>
        <taxon>Streptomycetaceae</taxon>
        <taxon>Streptomyces</taxon>
    </lineage>
</organism>
<dbReference type="GO" id="GO:0005829">
    <property type="term" value="C:cytosol"/>
    <property type="evidence" value="ECO:0007669"/>
    <property type="project" value="TreeGrafter"/>
</dbReference>
<evidence type="ECO:0000313" key="4">
    <source>
        <dbReference type="EMBL" id="NBE54277.1"/>
    </source>
</evidence>
<dbReference type="Gene3D" id="3.90.470.20">
    <property type="entry name" value="4'-phosphopantetheinyl transferase domain"/>
    <property type="match status" value="1"/>
</dbReference>
<dbReference type="PANTHER" id="PTHR12215:SF10">
    <property type="entry name" value="L-AMINOADIPATE-SEMIALDEHYDE DEHYDROGENASE-PHOSPHOPANTETHEINYL TRANSFERASE"/>
    <property type="match status" value="1"/>
</dbReference>
<evidence type="ECO:0000256" key="2">
    <source>
        <dbReference type="ARBA" id="ARBA00022679"/>
    </source>
</evidence>
<comment type="similarity">
    <text evidence="1">Belongs to the P-Pant transferase superfamily. Gsp/Sfp/HetI/AcpT family.</text>
</comment>
<dbReference type="InterPro" id="IPR050559">
    <property type="entry name" value="P-Pant_transferase_sf"/>
</dbReference>
<dbReference type="GO" id="GO:0008897">
    <property type="term" value="F:holo-[acyl-carrier-protein] synthase activity"/>
    <property type="evidence" value="ECO:0007669"/>
    <property type="project" value="InterPro"/>
</dbReference>
<dbReference type="AlphaFoldDB" id="A0A964XNY9"/>
<evidence type="ECO:0000259" key="3">
    <source>
        <dbReference type="Pfam" id="PF01648"/>
    </source>
</evidence>
<evidence type="ECO:0000313" key="5">
    <source>
        <dbReference type="Proteomes" id="UP000598297"/>
    </source>
</evidence>
<dbReference type="Pfam" id="PF01648">
    <property type="entry name" value="ACPS"/>
    <property type="match status" value="1"/>
</dbReference>